<evidence type="ECO:0000256" key="3">
    <source>
        <dbReference type="ARBA" id="ARBA00022723"/>
    </source>
</evidence>
<evidence type="ECO:0000256" key="2">
    <source>
        <dbReference type="ARBA" id="ARBA00022617"/>
    </source>
</evidence>
<dbReference type="OrthoDB" id="4133219at2"/>
<feature type="region of interest" description="Disordered" evidence="7">
    <location>
        <begin position="81"/>
        <end position="109"/>
    </location>
</feature>
<keyword evidence="2" id="KW-0349">Heme</keyword>
<accession>A0A646KH40</accession>
<comment type="similarity">
    <text evidence="1">Belongs to the cytochrome P450 family.</text>
</comment>
<evidence type="ECO:0000256" key="1">
    <source>
        <dbReference type="ARBA" id="ARBA00010617"/>
    </source>
</evidence>
<dbReference type="InterPro" id="IPR001128">
    <property type="entry name" value="Cyt_P450"/>
</dbReference>
<dbReference type="CDD" id="cd11030">
    <property type="entry name" value="CYP105-like"/>
    <property type="match status" value="1"/>
</dbReference>
<dbReference type="EMBL" id="VCLA01000123">
    <property type="protein sequence ID" value="MQT01458.1"/>
    <property type="molecule type" value="Genomic_DNA"/>
</dbReference>
<dbReference type="InterPro" id="IPR036396">
    <property type="entry name" value="Cyt_P450_sf"/>
</dbReference>
<proteinExistence type="inferred from homology"/>
<keyword evidence="9" id="KW-1185">Reference proteome</keyword>
<reference evidence="8 9" key="1">
    <citation type="submission" date="2019-05" db="EMBL/GenBank/DDBJ databases">
        <title>Comparative genomics and metabolomics analyses of clavulanic acid producing Streptomyces species provides insight into specialized metabolism and evolution of beta-lactam biosynthetic gene clusters.</title>
        <authorList>
            <person name="Moore M.A."/>
            <person name="Cruz-Morales P."/>
            <person name="Barona Gomez F."/>
            <person name="Kapil T."/>
        </authorList>
    </citation>
    <scope>NUCLEOTIDE SEQUENCE [LARGE SCALE GENOMIC DNA]</scope>
    <source>
        <strain evidence="8 9">NRRL 5741</strain>
    </source>
</reference>
<dbReference type="Proteomes" id="UP000419138">
    <property type="component" value="Unassembled WGS sequence"/>
</dbReference>
<dbReference type="Gene3D" id="1.10.630.10">
    <property type="entry name" value="Cytochrome P450"/>
    <property type="match status" value="1"/>
</dbReference>
<evidence type="ECO:0000256" key="4">
    <source>
        <dbReference type="ARBA" id="ARBA00023002"/>
    </source>
</evidence>
<evidence type="ECO:0000256" key="7">
    <source>
        <dbReference type="SAM" id="MobiDB-lite"/>
    </source>
</evidence>
<dbReference type="AlphaFoldDB" id="A0A646KH40"/>
<dbReference type="PRINTS" id="PR00359">
    <property type="entry name" value="BP450"/>
</dbReference>
<keyword evidence="4" id="KW-0560">Oxidoreductase</keyword>
<dbReference type="PANTHER" id="PTHR46696:SF1">
    <property type="entry name" value="CYTOCHROME P450 YJIB-RELATED"/>
    <property type="match status" value="1"/>
</dbReference>
<dbReference type="SUPFAM" id="SSF48264">
    <property type="entry name" value="Cytochrome P450"/>
    <property type="match status" value="1"/>
</dbReference>
<dbReference type="Pfam" id="PF00067">
    <property type="entry name" value="p450"/>
    <property type="match status" value="1"/>
</dbReference>
<evidence type="ECO:0000313" key="9">
    <source>
        <dbReference type="Proteomes" id="UP000419138"/>
    </source>
</evidence>
<evidence type="ECO:0000256" key="5">
    <source>
        <dbReference type="ARBA" id="ARBA00023004"/>
    </source>
</evidence>
<organism evidence="8 9">
    <name type="scientific">Streptomyces jumonjinensis</name>
    <dbReference type="NCBI Taxonomy" id="1945"/>
    <lineage>
        <taxon>Bacteria</taxon>
        <taxon>Bacillati</taxon>
        <taxon>Actinomycetota</taxon>
        <taxon>Actinomycetes</taxon>
        <taxon>Kitasatosporales</taxon>
        <taxon>Streptomycetaceae</taxon>
        <taxon>Streptomyces</taxon>
    </lineage>
</organism>
<dbReference type="GO" id="GO:0004497">
    <property type="term" value="F:monooxygenase activity"/>
    <property type="evidence" value="ECO:0007669"/>
    <property type="project" value="UniProtKB-KW"/>
</dbReference>
<keyword evidence="5" id="KW-0408">Iron</keyword>
<dbReference type="PANTHER" id="PTHR46696">
    <property type="entry name" value="P450, PUTATIVE (EUROFUNG)-RELATED"/>
    <property type="match status" value="1"/>
</dbReference>
<dbReference type="GO" id="GO:0005506">
    <property type="term" value="F:iron ion binding"/>
    <property type="evidence" value="ECO:0007669"/>
    <property type="project" value="InterPro"/>
</dbReference>
<comment type="caution">
    <text evidence="8">The sequence shown here is derived from an EMBL/GenBank/DDBJ whole genome shotgun (WGS) entry which is preliminary data.</text>
</comment>
<dbReference type="GO" id="GO:0020037">
    <property type="term" value="F:heme binding"/>
    <property type="evidence" value="ECO:0007669"/>
    <property type="project" value="InterPro"/>
</dbReference>
<dbReference type="PRINTS" id="PR00385">
    <property type="entry name" value="P450"/>
</dbReference>
<evidence type="ECO:0000256" key="6">
    <source>
        <dbReference type="ARBA" id="ARBA00023033"/>
    </source>
</evidence>
<evidence type="ECO:0000313" key="8">
    <source>
        <dbReference type="EMBL" id="MQT01458.1"/>
    </source>
</evidence>
<sequence>MKRPGPWFTAHDPKETAAVIDTRQSILDWPFVRQCPMKPPPELAELRAKPPCVVRIPAGATPERLAWLVTRHADVQQALKDPRMSADESTPGAPVRIQLPPGDRPSSFLRMDDPEHNRLRSMIATEFTARRVRGLHQPVQALIDDLLDGLAERPRPADLVDAFSQRLPSLVIARLLGVPDTQYDFFVDRTRVTLSQEDPAVAYAAYMDLTAFLRELALVKREKPEDDLMSRLATRHMATGAIDVDQLVGIARLVLVAGHETTTNQIALSVLSLLLDPELKDQVLADDGKLVPAFLEESMRYWSISQDAILRMATEDLELGGVRMSAGDAVVISIPGANHDPGMFPDPERIDVLRDTSEHLQWGKGPHYCQGAPLARLEMELAIKALFRRFPGLRLNCAREDIPFRRAPIFYGLTGLPVTW</sequence>
<dbReference type="InterPro" id="IPR002397">
    <property type="entry name" value="Cyt_P450_B"/>
</dbReference>
<protein>
    <submittedName>
        <fullName evidence="8">Cytochrome P450</fullName>
    </submittedName>
</protein>
<gene>
    <name evidence="8" type="ORF">FF041_14955</name>
</gene>
<dbReference type="FunFam" id="1.10.630.10:FF:000018">
    <property type="entry name" value="Cytochrome P450 monooxygenase"/>
    <property type="match status" value="1"/>
</dbReference>
<name>A0A646KH40_STRJU</name>
<keyword evidence="6" id="KW-0503">Monooxygenase</keyword>
<dbReference type="GO" id="GO:0016705">
    <property type="term" value="F:oxidoreductase activity, acting on paired donors, with incorporation or reduction of molecular oxygen"/>
    <property type="evidence" value="ECO:0007669"/>
    <property type="project" value="InterPro"/>
</dbReference>
<keyword evidence="3" id="KW-0479">Metal-binding</keyword>